<dbReference type="EMBL" id="FQ312002">
    <property type="protein sequence ID" value="CBW14300.1"/>
    <property type="molecule type" value="Genomic_DNA"/>
</dbReference>
<dbReference type="RefSeq" id="WP_014064131.1">
    <property type="nucleotide sequence ID" value="NC_015964.1"/>
</dbReference>
<dbReference type="InterPro" id="IPR001677">
    <property type="entry name" value="TbpB_B_D"/>
</dbReference>
<feature type="signal peptide" evidence="2">
    <location>
        <begin position="1"/>
        <end position="21"/>
    </location>
</feature>
<dbReference type="Gene3D" id="2.40.160.90">
    <property type="match status" value="1"/>
</dbReference>
<evidence type="ECO:0000256" key="2">
    <source>
        <dbReference type="SAM" id="SignalP"/>
    </source>
</evidence>
<reference evidence="5" key="1">
    <citation type="submission" date="2010-07" db="EMBL/GenBank/DDBJ databases">
        <title>The genome sequence of Haemophilus parainfluenzae T3T1.</title>
        <authorList>
            <person name="Crook D."/>
            <person name="Hood D."/>
            <person name="Moxon R."/>
            <person name="Parkhill J."/>
            <person name="Aslett M."/>
            <person name="Bentley S.D."/>
        </authorList>
    </citation>
    <scope>NUCLEOTIDE SEQUENCE [LARGE SCALE GENOMIC DNA]</scope>
    <source>
        <strain evidence="5">T3T1</strain>
    </source>
</reference>
<evidence type="ECO:0000313" key="4">
    <source>
        <dbReference type="EMBL" id="CBW14300.1"/>
    </source>
</evidence>
<dbReference type="Pfam" id="PF01298">
    <property type="entry name" value="TbpB_B_D"/>
    <property type="match status" value="1"/>
</dbReference>
<dbReference type="PROSITE" id="PS51257">
    <property type="entry name" value="PROKAR_LIPOPROTEIN"/>
    <property type="match status" value="1"/>
</dbReference>
<dbReference type="KEGG" id="hpr:PARA_01930"/>
<dbReference type="SUPFAM" id="SSF56925">
    <property type="entry name" value="OMPA-like"/>
    <property type="match status" value="1"/>
</dbReference>
<evidence type="ECO:0000259" key="3">
    <source>
        <dbReference type="Pfam" id="PF01298"/>
    </source>
</evidence>
<gene>
    <name evidence="4" type="ordered locus">PARA_01930</name>
</gene>
<proteinExistence type="predicted"/>
<feature type="compositionally biased region" description="Polar residues" evidence="1">
    <location>
        <begin position="97"/>
        <end position="106"/>
    </location>
</feature>
<feature type="domain" description="Transferrin-binding protein B C-lobe/N-lobe beta-barrel" evidence="3">
    <location>
        <begin position="246"/>
        <end position="349"/>
    </location>
</feature>
<organism evidence="4 5">
    <name type="scientific">Haemophilus parainfluenzae (strain T3T1)</name>
    <dbReference type="NCBI Taxonomy" id="862965"/>
    <lineage>
        <taxon>Bacteria</taxon>
        <taxon>Pseudomonadati</taxon>
        <taxon>Pseudomonadota</taxon>
        <taxon>Gammaproteobacteria</taxon>
        <taxon>Pasteurellales</taxon>
        <taxon>Pasteurellaceae</taxon>
        <taxon>Haemophilus</taxon>
    </lineage>
</organism>
<keyword evidence="2" id="KW-0732">Signal</keyword>
<evidence type="ECO:0000313" key="5">
    <source>
        <dbReference type="Proteomes" id="UP000007052"/>
    </source>
</evidence>
<evidence type="ECO:0000256" key="1">
    <source>
        <dbReference type="SAM" id="MobiDB-lite"/>
    </source>
</evidence>
<feature type="region of interest" description="Disordered" evidence="1">
    <location>
        <begin position="45"/>
        <end position="106"/>
    </location>
</feature>
<feature type="compositionally biased region" description="Low complexity" evidence="1">
    <location>
        <begin position="45"/>
        <end position="96"/>
    </location>
</feature>
<name>A0AB33QFL5_HAEP3</name>
<protein>
    <recommendedName>
        <fullName evidence="3">Transferrin-binding protein B C-lobe/N-lobe beta-barrel domain-containing protein</fullName>
    </recommendedName>
</protein>
<dbReference type="InterPro" id="IPR011250">
    <property type="entry name" value="OMP/PagP_B-barrel"/>
</dbReference>
<accession>A0AB33QFL5</accession>
<feature type="chain" id="PRO_5044258337" description="Transferrin-binding protein B C-lobe/N-lobe beta-barrel domain-containing protein" evidence="2">
    <location>
        <begin position="22"/>
        <end position="351"/>
    </location>
</feature>
<sequence length="351" mass="36798">MSKIKLSIIALSCAMALSACSSSSKGGTDNTDQIRQLESELNQKIAEATQKAEAAAKGSNSGSSSSSSNSGSSSSSSNSGSSSSSSNSGSSSNSSGTKGSYTYTSSPDLETKLKELEKLLADEKARVSLGDKIFGGSSGNMTDAISGGVLIDGQNVASRPQTRDIRDLTIIDDKGKLVDINILRRAGDMDPWTYEAYDDQYNLRKEGQAILSNSNFKSSAFGVYYYALTGNRYFFAQGLPTAVTQIPTAGQVEYKGGAVYKKDGAENYSELSEMTATADFDKKVIDINIAGKTNALPGMNFGGKITGNSFAGDANGIKTQGGFFGEKAQEMTGLFVNEADQARGSFGGIKQ</sequence>
<dbReference type="Proteomes" id="UP000007052">
    <property type="component" value="Chromosome"/>
</dbReference>
<dbReference type="AlphaFoldDB" id="A0AB33QFL5"/>